<organism evidence="1 2">
    <name type="scientific">Pelagimonas varians</name>
    <dbReference type="NCBI Taxonomy" id="696760"/>
    <lineage>
        <taxon>Bacteria</taxon>
        <taxon>Pseudomonadati</taxon>
        <taxon>Pseudomonadota</taxon>
        <taxon>Alphaproteobacteria</taxon>
        <taxon>Rhodobacterales</taxon>
        <taxon>Roseobacteraceae</taxon>
        <taxon>Pelagimonas</taxon>
    </lineage>
</organism>
<dbReference type="PIRSF" id="PIRSF030771">
    <property type="entry name" value="UCP030771"/>
    <property type="match status" value="1"/>
</dbReference>
<dbReference type="Proteomes" id="UP000220836">
    <property type="component" value="Unassembled WGS sequence"/>
</dbReference>
<protein>
    <recommendedName>
        <fullName evidence="3">DUF2190 domain-containing protein</fullName>
    </recommendedName>
</protein>
<evidence type="ECO:0000313" key="1">
    <source>
        <dbReference type="EMBL" id="SMX35732.1"/>
    </source>
</evidence>
<keyword evidence="2" id="KW-1185">Reference proteome</keyword>
<dbReference type="Pfam" id="PF09956">
    <property type="entry name" value="Phage_cement_2"/>
    <property type="match status" value="1"/>
</dbReference>
<evidence type="ECO:0008006" key="3">
    <source>
        <dbReference type="Google" id="ProtNLM"/>
    </source>
</evidence>
<dbReference type="AlphaFoldDB" id="A0A238K0U7"/>
<accession>A0A238K0U7</accession>
<dbReference type="EMBL" id="FXYH01000002">
    <property type="protein sequence ID" value="SMX35732.1"/>
    <property type="molecule type" value="Genomic_DNA"/>
</dbReference>
<evidence type="ECO:0000313" key="2">
    <source>
        <dbReference type="Proteomes" id="UP000220836"/>
    </source>
</evidence>
<dbReference type="RefSeq" id="WP_097803127.1">
    <property type="nucleotide sequence ID" value="NZ_FXYH01000002.1"/>
</dbReference>
<sequence>MKNYIQAGANLTVLAAAAVASGGGVLTGSIFGVAQGAAEIGDEIVVSRFGVFELPKLEAQAWTAGVKVYWDDGNSRCTTAASGNTLIGAAVEIAANPSPTGKVLLDGAIR</sequence>
<name>A0A238K0U7_9RHOB</name>
<reference evidence="1 2" key="1">
    <citation type="submission" date="2017-05" db="EMBL/GenBank/DDBJ databases">
        <authorList>
            <person name="Song R."/>
            <person name="Chenine A.L."/>
            <person name="Ruprecht R.M."/>
        </authorList>
    </citation>
    <scope>NUCLEOTIDE SEQUENCE [LARGE SCALE GENOMIC DNA]</scope>
    <source>
        <strain evidence="1 2">CECT 8663</strain>
    </source>
</reference>
<dbReference type="InterPro" id="IPR011231">
    <property type="entry name" value="Phage_VT1-Sakai_H0018"/>
</dbReference>
<gene>
    <name evidence="1" type="ORF">PEV8663_00575</name>
</gene>
<dbReference type="OrthoDB" id="5365964at2"/>
<proteinExistence type="predicted"/>